<dbReference type="GO" id="GO:1901135">
    <property type="term" value="P:carbohydrate derivative metabolic process"/>
    <property type="evidence" value="ECO:0007669"/>
    <property type="project" value="UniProtKB-ARBA"/>
</dbReference>
<organism evidence="3 4">
    <name type="scientific">Methylomonas methanica (strain DSM 25384 / MC09)</name>
    <dbReference type="NCBI Taxonomy" id="857087"/>
    <lineage>
        <taxon>Bacteria</taxon>
        <taxon>Pseudomonadati</taxon>
        <taxon>Pseudomonadota</taxon>
        <taxon>Gammaproteobacteria</taxon>
        <taxon>Methylococcales</taxon>
        <taxon>Methylococcaceae</taxon>
        <taxon>Methylomonas</taxon>
    </lineage>
</organism>
<feature type="domain" description="Glycosyltransferase subfamily 4-like N-terminal" evidence="2">
    <location>
        <begin position="31"/>
        <end position="137"/>
    </location>
</feature>
<protein>
    <submittedName>
        <fullName evidence="3">Glycosyl transferase group 1</fullName>
    </submittedName>
</protein>
<dbReference type="EMBL" id="CP002738">
    <property type="protein sequence ID" value="AEF98858.1"/>
    <property type="molecule type" value="Genomic_DNA"/>
</dbReference>
<reference evidence="4" key="3">
    <citation type="submission" date="2011-05" db="EMBL/GenBank/DDBJ databases">
        <title>Complete sequence of Methylomonas methanica MC09.</title>
        <authorList>
            <consortium name="US DOE Joint Genome Institute"/>
            <person name="Lucas S."/>
            <person name="Han J."/>
            <person name="Lapidus A."/>
            <person name="Cheng J.-F."/>
            <person name="Goodwin L."/>
            <person name="Pitluck S."/>
            <person name="Peters L."/>
            <person name="Mikhailova N."/>
            <person name="Teshima H."/>
            <person name="Han C."/>
            <person name="Tapia R."/>
            <person name="Land M."/>
            <person name="Hauser L."/>
            <person name="Kyrpides N."/>
            <person name="Ivanova N."/>
            <person name="Pagani I."/>
            <person name="Stein L."/>
            <person name="Woyke T."/>
        </authorList>
    </citation>
    <scope>NUCLEOTIDE SEQUENCE [LARGE SCALE GENOMIC DNA]</scope>
    <source>
        <strain evidence="4">MC09</strain>
    </source>
</reference>
<evidence type="ECO:0000313" key="3">
    <source>
        <dbReference type="EMBL" id="AEF98858.1"/>
    </source>
</evidence>
<keyword evidence="4" id="KW-1185">Reference proteome</keyword>
<dbReference type="PANTHER" id="PTHR12526">
    <property type="entry name" value="GLYCOSYLTRANSFERASE"/>
    <property type="match status" value="1"/>
</dbReference>
<proteinExistence type="predicted"/>
<reference evidence="3 4" key="1">
    <citation type="journal article" date="2011" name="J. Bacteriol.">
        <title>Complete Genome Sequence of the Aerobic Marine Methanotroph Methylomonas methanica MC09.</title>
        <authorList>
            <person name="Boden R."/>
            <person name="Cunliffe M."/>
            <person name="Scanlan J."/>
            <person name="Moussard H."/>
            <person name="Kits K.D."/>
            <person name="Klotz M.G."/>
            <person name="Jetten M.S."/>
            <person name="Vuilleumier S."/>
            <person name="Han J."/>
            <person name="Peters L."/>
            <person name="Mikhailova N."/>
            <person name="Teshima H."/>
            <person name="Tapia R."/>
            <person name="Kyrpides N."/>
            <person name="Ivanova N."/>
            <person name="Pagani I."/>
            <person name="Cheng J.F."/>
            <person name="Goodwin L."/>
            <person name="Han C."/>
            <person name="Hauser L."/>
            <person name="Land M.L."/>
            <person name="Lapidus A."/>
            <person name="Lucas S."/>
            <person name="Pitluck S."/>
            <person name="Woyke T."/>
            <person name="Stein L."/>
            <person name="Murrell J.C."/>
        </authorList>
    </citation>
    <scope>NUCLEOTIDE SEQUENCE [LARGE SCALE GENOMIC DNA]</scope>
    <source>
        <strain evidence="3 4">MC09</strain>
    </source>
</reference>
<dbReference type="Pfam" id="PF00534">
    <property type="entry name" value="Glycos_transf_1"/>
    <property type="match status" value="1"/>
</dbReference>
<dbReference type="InterPro" id="IPR028098">
    <property type="entry name" value="Glyco_trans_4-like_N"/>
</dbReference>
<dbReference type="PANTHER" id="PTHR12526:SF627">
    <property type="entry name" value="D-RHAMNOSYLTRANSFERASE WBPZ"/>
    <property type="match status" value="1"/>
</dbReference>
<dbReference type="AlphaFoldDB" id="G0A1G5"/>
<dbReference type="Proteomes" id="UP000008888">
    <property type="component" value="Chromosome"/>
</dbReference>
<keyword evidence="3" id="KW-0808">Transferase</keyword>
<dbReference type="CDD" id="cd03801">
    <property type="entry name" value="GT4_PimA-like"/>
    <property type="match status" value="1"/>
</dbReference>
<dbReference type="SUPFAM" id="SSF53756">
    <property type="entry name" value="UDP-Glycosyltransferase/glycogen phosphorylase"/>
    <property type="match status" value="1"/>
</dbReference>
<dbReference type="STRING" id="857087.Metme_0413"/>
<dbReference type="KEGG" id="mmt:Metme_0413"/>
<evidence type="ECO:0000313" key="4">
    <source>
        <dbReference type="Proteomes" id="UP000008888"/>
    </source>
</evidence>
<dbReference type="GO" id="GO:0016757">
    <property type="term" value="F:glycosyltransferase activity"/>
    <property type="evidence" value="ECO:0007669"/>
    <property type="project" value="InterPro"/>
</dbReference>
<evidence type="ECO:0000259" key="2">
    <source>
        <dbReference type="Pfam" id="PF13439"/>
    </source>
</evidence>
<gene>
    <name evidence="3" type="ordered locus">Metme_0413</name>
</gene>
<dbReference type="eggNOG" id="COG0438">
    <property type="taxonomic scope" value="Bacteria"/>
</dbReference>
<name>G0A1G5_METMM</name>
<feature type="domain" description="Glycosyl transferase family 1" evidence="1">
    <location>
        <begin position="144"/>
        <end position="308"/>
    </location>
</feature>
<dbReference type="Pfam" id="PF13439">
    <property type="entry name" value="Glyco_transf_4"/>
    <property type="match status" value="1"/>
</dbReference>
<reference key="2">
    <citation type="submission" date="2011-05" db="EMBL/GenBank/DDBJ databases">
        <title>Complete genome sequence of the aerobic marine methanotroph Methylomonas methanica MC09.</title>
        <authorList>
            <person name="Boden R."/>
            <person name="Cunliffe M."/>
            <person name="Scanlan J."/>
            <person name="Moussard H."/>
            <person name="Kits K.D."/>
            <person name="Klotz M."/>
            <person name="Jetten M."/>
            <person name="Vuilleumier S."/>
            <person name="Han J."/>
            <person name="Peters L."/>
            <person name="Mikhailova N."/>
            <person name="Teshima H."/>
            <person name="Tapia R."/>
            <person name="Kyrpides N."/>
            <person name="Ivanova N."/>
            <person name="Pagani I."/>
            <person name="Cheng J.-F."/>
            <person name="Goodwin L."/>
            <person name="Han C."/>
            <person name="Hauser L."/>
            <person name="Land M."/>
            <person name="Lapidus A."/>
            <person name="Lucas S."/>
            <person name="Pitluck S."/>
            <person name="Woyke T."/>
            <person name="Stein L.Y."/>
            <person name="Murrell C."/>
        </authorList>
    </citation>
    <scope>NUCLEOTIDE SEQUENCE</scope>
    <source>
        <strain>MC09</strain>
    </source>
</reference>
<evidence type="ECO:0000259" key="1">
    <source>
        <dbReference type="Pfam" id="PF00534"/>
    </source>
</evidence>
<dbReference type="HOGENOM" id="CLU_009583_0_3_6"/>
<accession>G0A1G5</accession>
<dbReference type="InterPro" id="IPR001296">
    <property type="entry name" value="Glyco_trans_1"/>
</dbReference>
<sequence>MYDWLIQSGCKVILLNGGRGFKVNSTLAALVQVPLLIIKNWLLSKKLYKIAQENCIDILHCHWLPHQILAGFIRSKNLKVIWHIHNNTSYTRLFGLSRKINLLLARWGADIIMPVSEYIGNNWKASGKLIRVVRNGVYPYYDAPNQPNNDPIKCVIAGRLCEDKGHHLAVAAVINANKKGYKVCLDIFGGPIENNPYYDKLRLQVIDNNLEDSIRFLGFRNDLRENHQKYDLGLQCRIEPEPCGVWICETLVDGLPLIASRTGGTPELVEDGVTGLLFEGNSIADLTEKLINLISVKEKLITMRQAAYLRGRDKFTVDRFISETQAVYCALQQQ</sequence>
<dbReference type="Gene3D" id="3.40.50.2000">
    <property type="entry name" value="Glycogen Phosphorylase B"/>
    <property type="match status" value="2"/>
</dbReference>